<dbReference type="InterPro" id="IPR004101">
    <property type="entry name" value="Mur_ligase_C"/>
</dbReference>
<keyword evidence="1 6" id="KW-0436">Ligase</keyword>
<name>A0A645D433_9ZZZZ</name>
<dbReference type="Pfam" id="PF02875">
    <property type="entry name" value="Mur_ligase_C"/>
    <property type="match status" value="1"/>
</dbReference>
<dbReference type="Gene3D" id="3.90.190.20">
    <property type="entry name" value="Mur ligase, C-terminal domain"/>
    <property type="match status" value="1"/>
</dbReference>
<dbReference type="PANTHER" id="PTHR43024:SF1">
    <property type="entry name" value="UDP-N-ACETYLMURAMOYL-TRIPEPTIDE--D-ALANYL-D-ALANINE LIGASE"/>
    <property type="match status" value="1"/>
</dbReference>
<evidence type="ECO:0000256" key="3">
    <source>
        <dbReference type="ARBA" id="ARBA00022840"/>
    </source>
</evidence>
<organism evidence="6">
    <name type="scientific">bioreactor metagenome</name>
    <dbReference type="NCBI Taxonomy" id="1076179"/>
    <lineage>
        <taxon>unclassified sequences</taxon>
        <taxon>metagenomes</taxon>
        <taxon>ecological metagenomes</taxon>
    </lineage>
</organism>
<protein>
    <submittedName>
        <fullName evidence="6">UDP-N-acetylmuramoyl-tripeptide--D-alanyl-D-alanine ligase</fullName>
        <ecNumber evidence="6">6.3.2.10</ecNumber>
    </submittedName>
</protein>
<dbReference type="Gene3D" id="3.40.1190.10">
    <property type="entry name" value="Mur-like, catalytic domain"/>
    <property type="match status" value="1"/>
</dbReference>
<evidence type="ECO:0000256" key="1">
    <source>
        <dbReference type="ARBA" id="ARBA00022598"/>
    </source>
</evidence>
<dbReference type="AlphaFoldDB" id="A0A645D433"/>
<dbReference type="GO" id="GO:0005524">
    <property type="term" value="F:ATP binding"/>
    <property type="evidence" value="ECO:0007669"/>
    <property type="project" value="UniProtKB-KW"/>
</dbReference>
<keyword evidence="3" id="KW-0067">ATP-binding</keyword>
<dbReference type="PANTHER" id="PTHR43024">
    <property type="entry name" value="UDP-N-ACETYLMURAMOYL-TRIPEPTIDE--D-ALANYL-D-ALANINE LIGASE"/>
    <property type="match status" value="1"/>
</dbReference>
<dbReference type="EC" id="6.3.2.10" evidence="6"/>
<feature type="domain" description="Mur ligase C-terminal" evidence="4">
    <location>
        <begin position="156"/>
        <end position="280"/>
    </location>
</feature>
<dbReference type="InterPro" id="IPR036565">
    <property type="entry name" value="Mur-like_cat_sf"/>
</dbReference>
<feature type="domain" description="Mur ligase central" evidence="5">
    <location>
        <begin position="1"/>
        <end position="133"/>
    </location>
</feature>
<evidence type="ECO:0000256" key="2">
    <source>
        <dbReference type="ARBA" id="ARBA00022741"/>
    </source>
</evidence>
<sequence>MGMRGFGQIRALKELAEPDAVVITNVGETHMELLGSMENIAKAKSEILENMNEQQFAVLNNDDIYVSKMTTSAEKLTYGIINDSSVQASNIITSGNGTTFTYKSKITGNENFIKMPLIGMHNVMNALAAITVAEKMGVSDTDIETAFAEVRLTEKRQEILHFGDITVINDAYNASPASMEAAMKTLAEVKKSAGTGRSIAVLADMLELGESSEEAHRRVGDYIVRENIDFVIAYGKESRAIIDQAAKAGISAAYCADKEEAAIELKKHMQNNDIILFKGSHSMQVDKIIEMVFQNK</sequence>
<dbReference type="SUPFAM" id="SSF53244">
    <property type="entry name" value="MurD-like peptide ligases, peptide-binding domain"/>
    <property type="match status" value="1"/>
</dbReference>
<dbReference type="EMBL" id="VSSQ01032762">
    <property type="protein sequence ID" value="MPM84136.1"/>
    <property type="molecule type" value="Genomic_DNA"/>
</dbReference>
<gene>
    <name evidence="6" type="primary">murF_36</name>
    <name evidence="6" type="ORF">SDC9_131207</name>
</gene>
<dbReference type="GO" id="GO:0047480">
    <property type="term" value="F:UDP-N-acetylmuramoyl-tripeptide-D-alanyl-D-alanine ligase activity"/>
    <property type="evidence" value="ECO:0007669"/>
    <property type="project" value="UniProtKB-EC"/>
</dbReference>
<evidence type="ECO:0000259" key="4">
    <source>
        <dbReference type="Pfam" id="PF02875"/>
    </source>
</evidence>
<proteinExistence type="predicted"/>
<evidence type="ECO:0000313" key="6">
    <source>
        <dbReference type="EMBL" id="MPM84136.1"/>
    </source>
</evidence>
<comment type="caution">
    <text evidence="6">The sequence shown here is derived from an EMBL/GenBank/DDBJ whole genome shotgun (WGS) entry which is preliminary data.</text>
</comment>
<dbReference type="SUPFAM" id="SSF53623">
    <property type="entry name" value="MurD-like peptide ligases, catalytic domain"/>
    <property type="match status" value="1"/>
</dbReference>
<keyword evidence="2" id="KW-0547">Nucleotide-binding</keyword>
<accession>A0A645D433</accession>
<evidence type="ECO:0000259" key="5">
    <source>
        <dbReference type="Pfam" id="PF08245"/>
    </source>
</evidence>
<dbReference type="InterPro" id="IPR051046">
    <property type="entry name" value="MurCDEF_CellWall_CoF430Synth"/>
</dbReference>
<dbReference type="InterPro" id="IPR013221">
    <property type="entry name" value="Mur_ligase_cen"/>
</dbReference>
<reference evidence="6" key="1">
    <citation type="submission" date="2019-08" db="EMBL/GenBank/DDBJ databases">
        <authorList>
            <person name="Kucharzyk K."/>
            <person name="Murdoch R.W."/>
            <person name="Higgins S."/>
            <person name="Loffler F."/>
        </authorList>
    </citation>
    <scope>NUCLEOTIDE SEQUENCE</scope>
</reference>
<dbReference type="InterPro" id="IPR036615">
    <property type="entry name" value="Mur_ligase_C_dom_sf"/>
</dbReference>
<dbReference type="Pfam" id="PF08245">
    <property type="entry name" value="Mur_ligase_M"/>
    <property type="match status" value="1"/>
</dbReference>